<dbReference type="PANTHER" id="PTHR11001:SF2">
    <property type="entry name" value="MITOCHONDRIAL FISSION PROCESS PROTEIN 1"/>
    <property type="match status" value="1"/>
</dbReference>
<dbReference type="Pfam" id="PF10558">
    <property type="entry name" value="MTP18"/>
    <property type="match status" value="1"/>
</dbReference>
<dbReference type="GO" id="GO:0005739">
    <property type="term" value="C:mitochondrion"/>
    <property type="evidence" value="ECO:0007669"/>
    <property type="project" value="TreeGrafter"/>
</dbReference>
<evidence type="ECO:0000313" key="6">
    <source>
        <dbReference type="Proteomes" id="UP000016923"/>
    </source>
</evidence>
<evidence type="ECO:0000256" key="3">
    <source>
        <dbReference type="ARBA" id="ARBA00029631"/>
    </source>
</evidence>
<dbReference type="InterPro" id="IPR019560">
    <property type="entry name" value="Mitochondrial_18_kDa_protein"/>
</dbReference>
<protein>
    <recommendedName>
        <fullName evidence="2">Mitochondrial fission process protein 1</fullName>
    </recommendedName>
    <alternativeName>
        <fullName evidence="3">Mitochondrial 18 kDa protein</fullName>
    </alternativeName>
</protein>
<evidence type="ECO:0000256" key="1">
    <source>
        <dbReference type="ARBA" id="ARBA00009224"/>
    </source>
</evidence>
<accession>S3BQK5</accession>
<dbReference type="GO" id="GO:0000266">
    <property type="term" value="P:mitochondrial fission"/>
    <property type="evidence" value="ECO:0007669"/>
    <property type="project" value="TreeGrafter"/>
</dbReference>
<gene>
    <name evidence="5" type="ORF">F503_01877</name>
</gene>
<feature type="compositionally biased region" description="Basic and acidic residues" evidence="4">
    <location>
        <begin position="1"/>
        <end position="23"/>
    </location>
</feature>
<evidence type="ECO:0000313" key="5">
    <source>
        <dbReference type="EMBL" id="EPE03619.1"/>
    </source>
</evidence>
<sequence>MFWGKSDKDKAAEAAPKAFDENKLPGTKKLPRDLQKMIDQEDKEDNFMDDFVSGYSADSTDSNVRYAAYAARFRTILMSAHRYVAYTSDVGESFRPVAHPNLVRTAYGISWAYILGDVSYEGYKAYLHNQRILHPERALSERQKRIAGVADIPPIFEKSTDAKSRSGASSSQEFLPPPGVVAPLEDYRTVMAQRAIFQSIASMGLPAFTIHSVVRYSGQALKDIKNKTVRTWGPIGLGLAVVPFLPTLFDKPVENAVEYVFHKGFEQFGGKAAVGEAPVIGRESQLHKKPKEKEL</sequence>
<dbReference type="AlphaFoldDB" id="S3BQK5"/>
<dbReference type="PANTHER" id="PTHR11001">
    <property type="entry name" value="MITOCHONDRIAL FISSION PROCESS PROTEIN 1"/>
    <property type="match status" value="1"/>
</dbReference>
<dbReference type="OMA" id="EHATEWI"/>
<dbReference type="Proteomes" id="UP000016923">
    <property type="component" value="Unassembled WGS sequence"/>
</dbReference>
<dbReference type="eggNOG" id="ENOG502RZGV">
    <property type="taxonomic scope" value="Eukaryota"/>
</dbReference>
<organism evidence="5 6">
    <name type="scientific">Ophiostoma piceae (strain UAMH 11346)</name>
    <name type="common">Sap stain fungus</name>
    <dbReference type="NCBI Taxonomy" id="1262450"/>
    <lineage>
        <taxon>Eukaryota</taxon>
        <taxon>Fungi</taxon>
        <taxon>Dikarya</taxon>
        <taxon>Ascomycota</taxon>
        <taxon>Pezizomycotina</taxon>
        <taxon>Sordariomycetes</taxon>
        <taxon>Sordariomycetidae</taxon>
        <taxon>Ophiostomatales</taxon>
        <taxon>Ophiostomataceae</taxon>
        <taxon>Ophiostoma</taxon>
    </lineage>
</organism>
<evidence type="ECO:0000256" key="2">
    <source>
        <dbReference type="ARBA" id="ARBA00017835"/>
    </source>
</evidence>
<proteinExistence type="inferred from homology"/>
<dbReference type="HOGENOM" id="CLU_053720_0_0_1"/>
<name>S3BQK5_OPHP1</name>
<feature type="region of interest" description="Disordered" evidence="4">
    <location>
        <begin position="1"/>
        <end position="28"/>
    </location>
</feature>
<evidence type="ECO:0000256" key="4">
    <source>
        <dbReference type="SAM" id="MobiDB-lite"/>
    </source>
</evidence>
<comment type="similarity">
    <text evidence="1">Belongs to the MTFP1 family.</text>
</comment>
<dbReference type="VEuPathDB" id="FungiDB:F503_01877"/>
<dbReference type="OrthoDB" id="424969at2759"/>
<keyword evidence="6" id="KW-1185">Reference proteome</keyword>
<reference evidence="5 6" key="1">
    <citation type="journal article" date="2013" name="BMC Genomics">
        <title>The genome and transcriptome of the pine saprophyte Ophiostoma piceae, and a comparison with the bark beetle-associated pine pathogen Grosmannia clavigera.</title>
        <authorList>
            <person name="Haridas S."/>
            <person name="Wang Y."/>
            <person name="Lim L."/>
            <person name="Massoumi Alamouti S."/>
            <person name="Jackman S."/>
            <person name="Docking R."/>
            <person name="Robertson G."/>
            <person name="Birol I."/>
            <person name="Bohlmann J."/>
            <person name="Breuil C."/>
        </authorList>
    </citation>
    <scope>NUCLEOTIDE SEQUENCE [LARGE SCALE GENOMIC DNA]</scope>
    <source>
        <strain evidence="5 6">UAMH 11346</strain>
    </source>
</reference>
<dbReference type="EMBL" id="KE148166">
    <property type="protein sequence ID" value="EPE03619.1"/>
    <property type="molecule type" value="Genomic_DNA"/>
</dbReference>